<dbReference type="Proteomes" id="UP000663828">
    <property type="component" value="Unassembled WGS sequence"/>
</dbReference>
<name>A0A815YRP6_ADIRI</name>
<dbReference type="AlphaFoldDB" id="A0A815YRP6"/>
<reference evidence="3" key="1">
    <citation type="submission" date="2021-02" db="EMBL/GenBank/DDBJ databases">
        <authorList>
            <person name="Nowell W R."/>
        </authorList>
    </citation>
    <scope>NUCLEOTIDE SEQUENCE</scope>
</reference>
<keyword evidence="1" id="KW-0472">Membrane</keyword>
<keyword evidence="4" id="KW-1185">Reference proteome</keyword>
<organism evidence="3 4">
    <name type="scientific">Adineta ricciae</name>
    <name type="common">Rotifer</name>
    <dbReference type="NCBI Taxonomy" id="249248"/>
    <lineage>
        <taxon>Eukaryota</taxon>
        <taxon>Metazoa</taxon>
        <taxon>Spiralia</taxon>
        <taxon>Gnathifera</taxon>
        <taxon>Rotifera</taxon>
        <taxon>Eurotatoria</taxon>
        <taxon>Bdelloidea</taxon>
        <taxon>Adinetida</taxon>
        <taxon>Adinetidae</taxon>
        <taxon>Adineta</taxon>
    </lineage>
</organism>
<evidence type="ECO:0000313" key="4">
    <source>
        <dbReference type="Proteomes" id="UP000663828"/>
    </source>
</evidence>
<gene>
    <name evidence="2" type="ORF">EDS130_LOCUS16787</name>
    <name evidence="3" type="ORF">XAT740_LOCUS44789</name>
</gene>
<protein>
    <submittedName>
        <fullName evidence="3">Uncharacterized protein</fullName>
    </submittedName>
</protein>
<feature type="transmembrane region" description="Helical" evidence="1">
    <location>
        <begin position="44"/>
        <end position="68"/>
    </location>
</feature>
<comment type="caution">
    <text evidence="3">The sequence shown here is derived from an EMBL/GenBank/DDBJ whole genome shotgun (WGS) entry which is preliminary data.</text>
</comment>
<dbReference type="EMBL" id="CAJNOR010005732">
    <property type="protein sequence ID" value="CAF1574284.1"/>
    <property type="molecule type" value="Genomic_DNA"/>
</dbReference>
<accession>A0A815YRP6</accession>
<dbReference type="Gene3D" id="2.60.120.260">
    <property type="entry name" value="Galactose-binding domain-like"/>
    <property type="match status" value="1"/>
</dbReference>
<evidence type="ECO:0000313" key="2">
    <source>
        <dbReference type="EMBL" id="CAF1038270.1"/>
    </source>
</evidence>
<proteinExistence type="predicted"/>
<evidence type="ECO:0000256" key="1">
    <source>
        <dbReference type="SAM" id="Phobius"/>
    </source>
</evidence>
<dbReference type="EMBL" id="CAJNOJ010000073">
    <property type="protein sequence ID" value="CAF1038270.1"/>
    <property type="molecule type" value="Genomic_DNA"/>
</dbReference>
<keyword evidence="1" id="KW-0812">Transmembrane</keyword>
<keyword evidence="1" id="KW-1133">Transmembrane helix</keyword>
<sequence>MQSHKQIVIEAQNCNSKDSQVTRPTSVKQEDASFKCCQNFKREVLCVTLLGVIISMVIVGVLAPTVILKKNNYSSTTTTTTTTTATTTEPDPIPLGAVRGNVIGVYNTSVGSNSKNATPGRGQGGYIPEQSPEKVFDGLLSTKYLSFGSCYEGHKPDSACGLYTGLYLELERGPTLVNGLKICTANDCKIRDPTAVSLEGSNARGENLTLGSSWILLYKGTSGIVMDPGREKCGSIQYFSNTVEYSSYRFLVYGNRNPTYSVQYSEVKLYSL</sequence>
<evidence type="ECO:0000313" key="3">
    <source>
        <dbReference type="EMBL" id="CAF1574284.1"/>
    </source>
</evidence>
<dbReference type="Proteomes" id="UP000663852">
    <property type="component" value="Unassembled WGS sequence"/>
</dbReference>